<dbReference type="OrthoDB" id="5242130at2"/>
<dbReference type="InterPro" id="IPR030916">
    <property type="entry name" value="ELWxxDGT_rpt"/>
</dbReference>
<dbReference type="PROSITE" id="PS51257">
    <property type="entry name" value="PROKAR_LIPOPROTEIN"/>
    <property type="match status" value="1"/>
</dbReference>
<dbReference type="RefSeq" id="WP_015350998.1">
    <property type="nucleotide sequence ID" value="NC_020126.1"/>
</dbReference>
<dbReference type="EMBL" id="CP004025">
    <property type="protein sequence ID" value="AGC46742.1"/>
    <property type="molecule type" value="Genomic_DNA"/>
</dbReference>
<evidence type="ECO:0000313" key="1">
    <source>
        <dbReference type="EMBL" id="AGC46742.1"/>
    </source>
</evidence>
<dbReference type="Proteomes" id="UP000011131">
    <property type="component" value="Chromosome"/>
</dbReference>
<name>L7UGQ1_MYXSD</name>
<dbReference type="AlphaFoldDB" id="L7UGQ1"/>
<organism evidence="1 2">
    <name type="scientific">Myxococcus stipitatus (strain DSM 14675 / JCM 12634 / Mx s8)</name>
    <dbReference type="NCBI Taxonomy" id="1278073"/>
    <lineage>
        <taxon>Bacteria</taxon>
        <taxon>Pseudomonadati</taxon>
        <taxon>Myxococcota</taxon>
        <taxon>Myxococcia</taxon>
        <taxon>Myxococcales</taxon>
        <taxon>Cystobacterineae</taxon>
        <taxon>Myxococcaceae</taxon>
        <taxon>Myxococcus</taxon>
    </lineage>
</organism>
<evidence type="ECO:0000313" key="2">
    <source>
        <dbReference type="Proteomes" id="UP000011131"/>
    </source>
</evidence>
<keyword evidence="1" id="KW-0449">Lipoprotein</keyword>
<dbReference type="eggNOG" id="COG1520">
    <property type="taxonomic scope" value="Bacteria"/>
</dbReference>
<protein>
    <submittedName>
        <fullName evidence="1">Putative lipoprotein</fullName>
    </submittedName>
</protein>
<accession>L7UGQ1</accession>
<keyword evidence="2" id="KW-1185">Reference proteome</keyword>
<gene>
    <name evidence="1" type="ordered locus">MYSTI_05464</name>
</gene>
<dbReference type="NCBIfam" id="TIGR04534">
    <property type="entry name" value="ELWxxDGT_rpt"/>
    <property type="match status" value="1"/>
</dbReference>
<reference evidence="1 2" key="1">
    <citation type="journal article" date="2013" name="Genome Announc.">
        <title>Complete genome sequence of Myxococcus stipitatus strain DSM 14675, a fruiting myxobacterium.</title>
        <authorList>
            <person name="Huntley S."/>
            <person name="Kneip S."/>
            <person name="Treuner-Lange A."/>
            <person name="Sogaard-Andersen L."/>
        </authorList>
    </citation>
    <scope>NUCLEOTIDE SEQUENCE [LARGE SCALE GENOMIC DNA]</scope>
    <source>
        <strain evidence="2">DSM 14675 / JCM 12634 / Mx s8</strain>
    </source>
</reference>
<dbReference type="STRING" id="1278073.MYSTI_05464"/>
<dbReference type="KEGG" id="msd:MYSTI_05464"/>
<dbReference type="HOGENOM" id="CLU_043792_0_0_7"/>
<proteinExistence type="predicted"/>
<sequence length="501" mass="54451">MKAWRGIPMFVSVVLGGLTAVGCGAPLEERDSSVVGGEAALEDAPEGPLAVEVPTARRECGPDRVGPPGSKPEWLARGEGRLFYSAEGVEQGRELWSSSAGGTECADVVKDIRPGPMGSVPRFLTPLGKWVLFVADDGQHGPEMWRTDGTAAGTVMVKDVWQGERGSAPRALTRVGNWIYFVAEDFEHGQELWRTDGTDVGTQLVHEFQPGAGWRQLTGLVAWGDRLALVAYSADSAVLWSVDPRGLARAHFHSPVGVFFSLTAVGCRLFFLRDIGTDVAELWVTADRPGSAEKVRDFTGEIPSYLTSMNSMLFFVAGSDGYFGEKGDTRHGGELWRSDGSASGTRLVRDIWPGPKGSLPTSLVVMDGVLYFAAEDGWRGRELWRSDGSALGTWMVWDIEWGSTGSDPEQLAAENGWLFFSATTSRYGREAWTSDGWLWRTRRLTDIAPGTSSSDPRSFVRAGNEVFFLAGDVPMNEALWAVPFRPAWPCAQSGEDAQGCQ</sequence>
<dbReference type="PATRIC" id="fig|1278073.3.peg.5539"/>